<reference evidence="1" key="1">
    <citation type="submission" date="2021-06" db="EMBL/GenBank/DDBJ databases">
        <authorList>
            <person name="Kallberg Y."/>
            <person name="Tangrot J."/>
            <person name="Rosling A."/>
        </authorList>
    </citation>
    <scope>NUCLEOTIDE SEQUENCE</scope>
    <source>
        <strain evidence="1">MA453B</strain>
    </source>
</reference>
<sequence>MPLIVICSVDQFGLTNKLRGIDIDEFIRAFQKLVYDDFSEDQTEQEITELWERFPSAKKSSQRVESLHSQLKSVESHITPIDKHTQDNKNISLEKLRSIYSQYVFETYIKKQRDLVRSGEYGVLKSDANMYDVVHIDDQQGNFEMTIVDSATNYKEIKIPKIKRKRGRPSNNKHICSTFENVVKKPKVEKLDNNDATMLIKLDSRIYQSIVSEVWPILF</sequence>
<evidence type="ECO:0000313" key="2">
    <source>
        <dbReference type="Proteomes" id="UP000789405"/>
    </source>
</evidence>
<dbReference type="EMBL" id="CAJVPY010001214">
    <property type="protein sequence ID" value="CAG8512306.1"/>
    <property type="molecule type" value="Genomic_DNA"/>
</dbReference>
<evidence type="ECO:0000313" key="1">
    <source>
        <dbReference type="EMBL" id="CAG8512306.1"/>
    </source>
</evidence>
<dbReference type="OrthoDB" id="10599774at2759"/>
<dbReference type="AlphaFoldDB" id="A0A9N8ZZX1"/>
<proteinExistence type="predicted"/>
<dbReference type="Proteomes" id="UP000789405">
    <property type="component" value="Unassembled WGS sequence"/>
</dbReference>
<keyword evidence="2" id="KW-1185">Reference proteome</keyword>
<name>A0A9N8ZZX1_9GLOM</name>
<protein>
    <submittedName>
        <fullName evidence="1">20777_t:CDS:1</fullName>
    </submittedName>
</protein>
<accession>A0A9N8ZZX1</accession>
<gene>
    <name evidence="1" type="ORF">DERYTH_LOCUS3447</name>
</gene>
<comment type="caution">
    <text evidence="1">The sequence shown here is derived from an EMBL/GenBank/DDBJ whole genome shotgun (WGS) entry which is preliminary data.</text>
</comment>
<organism evidence="1 2">
    <name type="scientific">Dentiscutata erythropus</name>
    <dbReference type="NCBI Taxonomy" id="1348616"/>
    <lineage>
        <taxon>Eukaryota</taxon>
        <taxon>Fungi</taxon>
        <taxon>Fungi incertae sedis</taxon>
        <taxon>Mucoromycota</taxon>
        <taxon>Glomeromycotina</taxon>
        <taxon>Glomeromycetes</taxon>
        <taxon>Diversisporales</taxon>
        <taxon>Gigasporaceae</taxon>
        <taxon>Dentiscutata</taxon>
    </lineage>
</organism>